<name>A0A942Z4M8_9BACI</name>
<proteinExistence type="predicted"/>
<dbReference type="AlphaFoldDB" id="A0A942Z4M8"/>
<sequence>MNCSIINERLNEKWVFFYVKRNPFPETGRTGQEKKDKQLTEWEAVFGIGRNLEMGKRRKRRNK</sequence>
<reference evidence="1 2" key="1">
    <citation type="submission" date="2021-05" db="EMBL/GenBank/DDBJ databases">
        <title>Novel Bacillus species.</title>
        <authorList>
            <person name="Liu G."/>
        </authorList>
    </citation>
    <scope>NUCLEOTIDE SEQUENCE [LARGE SCALE GENOMIC DNA]</scope>
    <source>
        <strain evidence="1 2">FJAT-49682</strain>
    </source>
</reference>
<evidence type="ECO:0000313" key="2">
    <source>
        <dbReference type="Proteomes" id="UP000676456"/>
    </source>
</evidence>
<accession>A0A942Z4M8</accession>
<dbReference type="Proteomes" id="UP000676456">
    <property type="component" value="Unassembled WGS sequence"/>
</dbReference>
<dbReference type="RefSeq" id="WP_213099868.1">
    <property type="nucleotide sequence ID" value="NZ_JAGYPH010000005.1"/>
</dbReference>
<protein>
    <submittedName>
        <fullName evidence="1">Uncharacterized protein</fullName>
    </submittedName>
</protein>
<comment type="caution">
    <text evidence="1">The sequence shown here is derived from an EMBL/GenBank/DDBJ whole genome shotgun (WGS) entry which is preliminary data.</text>
</comment>
<evidence type="ECO:0000313" key="1">
    <source>
        <dbReference type="EMBL" id="MBS4224803.1"/>
    </source>
</evidence>
<keyword evidence="2" id="KW-1185">Reference proteome</keyword>
<dbReference type="EMBL" id="JAGYPN010000005">
    <property type="protein sequence ID" value="MBS4224803.1"/>
    <property type="molecule type" value="Genomic_DNA"/>
</dbReference>
<organism evidence="1 2">
    <name type="scientific">Lederbergia citrea</name>
    <dbReference type="NCBI Taxonomy" id="2833581"/>
    <lineage>
        <taxon>Bacteria</taxon>
        <taxon>Bacillati</taxon>
        <taxon>Bacillota</taxon>
        <taxon>Bacilli</taxon>
        <taxon>Bacillales</taxon>
        <taxon>Bacillaceae</taxon>
        <taxon>Lederbergia</taxon>
    </lineage>
</organism>
<gene>
    <name evidence="1" type="ORF">KHA91_19080</name>
</gene>